<evidence type="ECO:0000256" key="3">
    <source>
        <dbReference type="ARBA" id="ARBA00023136"/>
    </source>
</evidence>
<gene>
    <name evidence="6" type="ORF">EVC35_06110</name>
</gene>
<dbReference type="Pfam" id="PF01547">
    <property type="entry name" value="SBP_bac_1"/>
    <property type="match status" value="1"/>
</dbReference>
<organism evidence="6 7">
    <name type="scientific">Oenococcus sicerae</name>
    <dbReference type="NCBI Taxonomy" id="2203724"/>
    <lineage>
        <taxon>Bacteria</taxon>
        <taxon>Bacillati</taxon>
        <taxon>Bacillota</taxon>
        <taxon>Bacilli</taxon>
        <taxon>Lactobacillales</taxon>
        <taxon>Lactobacillaceae</taxon>
        <taxon>Oenococcus</taxon>
    </lineage>
</organism>
<evidence type="ECO:0000256" key="1">
    <source>
        <dbReference type="ARBA" id="ARBA00022475"/>
    </source>
</evidence>
<dbReference type="RefSeq" id="WP_301711246.1">
    <property type="nucleotide sequence ID" value="NZ_SDWY01000003.1"/>
</dbReference>
<evidence type="ECO:0000256" key="4">
    <source>
        <dbReference type="ARBA" id="ARBA00023139"/>
    </source>
</evidence>
<dbReference type="EMBL" id="SDWY01000003">
    <property type="protein sequence ID" value="MDN6900576.1"/>
    <property type="molecule type" value="Genomic_DNA"/>
</dbReference>
<evidence type="ECO:0000313" key="6">
    <source>
        <dbReference type="EMBL" id="MDN6900576.1"/>
    </source>
</evidence>
<protein>
    <submittedName>
        <fullName evidence="6">Carbohydrate ABC transporter substrate-binding protein</fullName>
    </submittedName>
</protein>
<keyword evidence="2" id="KW-0732">Signal</keyword>
<evidence type="ECO:0000256" key="2">
    <source>
        <dbReference type="ARBA" id="ARBA00022729"/>
    </source>
</evidence>
<name>A0AAJ1VNB3_9LACO</name>
<evidence type="ECO:0000256" key="5">
    <source>
        <dbReference type="ARBA" id="ARBA00023288"/>
    </source>
</evidence>
<dbReference type="PANTHER" id="PTHR43649">
    <property type="entry name" value="ARABINOSE-BINDING PROTEIN-RELATED"/>
    <property type="match status" value="1"/>
</dbReference>
<evidence type="ECO:0000313" key="7">
    <source>
        <dbReference type="Proteomes" id="UP001167919"/>
    </source>
</evidence>
<dbReference type="InterPro" id="IPR050490">
    <property type="entry name" value="Bact_solute-bd_prot1"/>
</dbReference>
<sequence length="427" mass="48070">MHFKKISLWLLSFFCLISLSYLGLSNRQSSSNSTTIDFFNQKPEVAESYQHLAKLYQKSHPNIKIKVTTVGNSNGASALQAKFISGDAPDLVMLGGLPEVDRYHNRLISLDNMAIQKKIIPSLKSGGRIYGKILGIPVDLEGYGWSYNKAVFRKAGIDVKQIHDYASFKAAVQKIASQEKQLHLSGVFAFNGADTASISSFSAQFLSQAYHNNLTKAYHSQNLDWQYSKQMKAYTDLIKKYNVQPILSVRYDASVEDLFFNGKVAMVPQGNWIIPTLDGLKKNFTKDNLGMLPYYVKGQSKIMTGSSWYIGITNEHPAKEKAAKAFLNWMYTSAASENVIVNEMRYVPATINFPLSKLPDPVSKEIYKIGTSKQASVPVHKQFPNGFSQEVIGPNMQRYFANKMSWQNFIDQTSRKYNQLRQIQGGK</sequence>
<comment type="caution">
    <text evidence="6">The sequence shown here is derived from an EMBL/GenBank/DDBJ whole genome shotgun (WGS) entry which is preliminary data.</text>
</comment>
<dbReference type="Gene3D" id="3.40.190.10">
    <property type="entry name" value="Periplasmic binding protein-like II"/>
    <property type="match status" value="2"/>
</dbReference>
<dbReference type="SUPFAM" id="SSF53850">
    <property type="entry name" value="Periplasmic binding protein-like II"/>
    <property type="match status" value="1"/>
</dbReference>
<dbReference type="InterPro" id="IPR006059">
    <property type="entry name" value="SBP"/>
</dbReference>
<keyword evidence="3" id="KW-0472">Membrane</keyword>
<keyword evidence="1" id="KW-1003">Cell membrane</keyword>
<dbReference type="AlphaFoldDB" id="A0AAJ1VNB3"/>
<reference evidence="6" key="1">
    <citation type="submission" date="2019-01" db="EMBL/GenBank/DDBJ databases">
        <title>Oenococcus sicerae UCMA17102.</title>
        <authorList>
            <person name="Cousin F.J."/>
            <person name="Le Guellec R."/>
            <person name="Cretenet M."/>
        </authorList>
    </citation>
    <scope>NUCLEOTIDE SEQUENCE</scope>
    <source>
        <strain evidence="6">UCMA17102</strain>
    </source>
</reference>
<proteinExistence type="predicted"/>
<dbReference type="PANTHER" id="PTHR43649:SF33">
    <property type="entry name" value="POLYGALACTURONAN_RHAMNOGALACTURONAN-BINDING PROTEIN YTCQ"/>
    <property type="match status" value="1"/>
</dbReference>
<accession>A0AAJ1VNB3</accession>
<keyword evidence="4" id="KW-0564">Palmitate</keyword>
<keyword evidence="5" id="KW-0449">Lipoprotein</keyword>
<dbReference type="Proteomes" id="UP001167919">
    <property type="component" value="Unassembled WGS sequence"/>
</dbReference>